<comment type="caution">
    <text evidence="2">The sequence shown here is derived from an EMBL/GenBank/DDBJ whole genome shotgun (WGS) entry which is preliminary data.</text>
</comment>
<dbReference type="RefSeq" id="WP_125487163.1">
    <property type="nucleotide sequence ID" value="NZ_RSDW01000001.1"/>
</dbReference>
<gene>
    <name evidence="2" type="ORF">EDE15_4472</name>
</gene>
<accession>A0A3R9PVM5</accession>
<reference evidence="2 3" key="1">
    <citation type="submission" date="2018-12" db="EMBL/GenBank/DDBJ databases">
        <title>Sequencing of bacterial isolates from soil warming experiment in Harvard Forest, Massachusetts, USA.</title>
        <authorList>
            <person name="Deangelis K."/>
        </authorList>
    </citation>
    <scope>NUCLEOTIDE SEQUENCE [LARGE SCALE GENOMIC DNA]</scope>
    <source>
        <strain evidence="2 3">EB153</strain>
    </source>
</reference>
<evidence type="ECO:0000313" key="2">
    <source>
        <dbReference type="EMBL" id="RSL18867.1"/>
    </source>
</evidence>
<keyword evidence="3" id="KW-1185">Reference proteome</keyword>
<name>A0A3R9PVM5_9BACT</name>
<dbReference type="AlphaFoldDB" id="A0A3R9PVM5"/>
<organism evidence="2 3">
    <name type="scientific">Edaphobacter aggregans</name>
    <dbReference type="NCBI Taxonomy" id="570835"/>
    <lineage>
        <taxon>Bacteria</taxon>
        <taxon>Pseudomonadati</taxon>
        <taxon>Acidobacteriota</taxon>
        <taxon>Terriglobia</taxon>
        <taxon>Terriglobales</taxon>
        <taxon>Acidobacteriaceae</taxon>
        <taxon>Edaphobacter</taxon>
    </lineage>
</organism>
<feature type="region of interest" description="Disordered" evidence="1">
    <location>
        <begin position="103"/>
        <end position="144"/>
    </location>
</feature>
<dbReference type="EMBL" id="RSDW01000001">
    <property type="protein sequence ID" value="RSL18867.1"/>
    <property type="molecule type" value="Genomic_DNA"/>
</dbReference>
<evidence type="ECO:0000313" key="3">
    <source>
        <dbReference type="Proteomes" id="UP000269669"/>
    </source>
</evidence>
<dbReference type="Proteomes" id="UP000269669">
    <property type="component" value="Unassembled WGS sequence"/>
</dbReference>
<sequence>MANLLEKTGKIVFLRAHDLGTGFGPPADAIDGEAIFILNTITDGAMGFQLRNDANLPARQAMFSLLRDAFVNNLPVTADFLIDTGKKNGVAIRIALIKSQTATKPADASVQRVGGRVLPAPAAGGKSGASTTTARSKPKSGRAR</sequence>
<evidence type="ECO:0000256" key="1">
    <source>
        <dbReference type="SAM" id="MobiDB-lite"/>
    </source>
</evidence>
<dbReference type="OrthoDB" id="8198236at2"/>
<proteinExistence type="predicted"/>
<feature type="compositionally biased region" description="Low complexity" evidence="1">
    <location>
        <begin position="119"/>
        <end position="135"/>
    </location>
</feature>
<protein>
    <submittedName>
        <fullName evidence="2">Uncharacterized protein</fullName>
    </submittedName>
</protein>